<reference evidence="3" key="1">
    <citation type="submission" date="2021-01" db="EMBL/GenBank/DDBJ databases">
        <authorList>
            <consortium name="Genoscope - CEA"/>
            <person name="William W."/>
        </authorList>
    </citation>
    <scope>NUCLEOTIDE SEQUENCE</scope>
</reference>
<dbReference type="EMBL" id="CAJJDP010000149">
    <property type="protein sequence ID" value="CAD8209589.1"/>
    <property type="molecule type" value="Genomic_DNA"/>
</dbReference>
<evidence type="ECO:0000256" key="2">
    <source>
        <dbReference type="ARBA" id="ARBA00022803"/>
    </source>
</evidence>
<accession>A0A8S1Y717</accession>
<keyword evidence="4" id="KW-1185">Reference proteome</keyword>
<evidence type="ECO:0000256" key="1">
    <source>
        <dbReference type="ARBA" id="ARBA00022737"/>
    </source>
</evidence>
<evidence type="ECO:0000313" key="4">
    <source>
        <dbReference type="Proteomes" id="UP000683925"/>
    </source>
</evidence>
<dbReference type="InterPro" id="IPR051685">
    <property type="entry name" value="Ycf3/AcsC/BcsC/TPR_MFPF"/>
</dbReference>
<dbReference type="Pfam" id="PF14559">
    <property type="entry name" value="TPR_19"/>
    <property type="match status" value="1"/>
</dbReference>
<sequence length="128" mass="15092">MLLADSLRFLGQSNEAIIWTDKALKVDLRLCPQLFTKLDPKYFLHYILKKVTHQKDWEKYTEALEVIEQCLKINPNHFDLLGGKGYCLQNQNQFEKAMLFYNKARVINSNDLCTINRKSILFLIILIR</sequence>
<evidence type="ECO:0008006" key="5">
    <source>
        <dbReference type="Google" id="ProtNLM"/>
    </source>
</evidence>
<protein>
    <recommendedName>
        <fullName evidence="5">Tetratricopeptide repeat protein</fullName>
    </recommendedName>
</protein>
<dbReference type="InterPro" id="IPR019734">
    <property type="entry name" value="TPR_rpt"/>
</dbReference>
<dbReference type="AlphaFoldDB" id="A0A8S1Y717"/>
<dbReference type="Proteomes" id="UP000683925">
    <property type="component" value="Unassembled WGS sequence"/>
</dbReference>
<keyword evidence="1" id="KW-0677">Repeat</keyword>
<dbReference type="SMART" id="SM00028">
    <property type="entry name" value="TPR"/>
    <property type="match status" value="2"/>
</dbReference>
<organism evidence="3 4">
    <name type="scientific">Paramecium octaurelia</name>
    <dbReference type="NCBI Taxonomy" id="43137"/>
    <lineage>
        <taxon>Eukaryota</taxon>
        <taxon>Sar</taxon>
        <taxon>Alveolata</taxon>
        <taxon>Ciliophora</taxon>
        <taxon>Intramacronucleata</taxon>
        <taxon>Oligohymenophorea</taxon>
        <taxon>Peniculida</taxon>
        <taxon>Parameciidae</taxon>
        <taxon>Paramecium</taxon>
    </lineage>
</organism>
<name>A0A8S1Y717_PAROT</name>
<dbReference type="PANTHER" id="PTHR44943">
    <property type="entry name" value="CELLULOSE SYNTHASE OPERON PROTEIN C"/>
    <property type="match status" value="1"/>
</dbReference>
<dbReference type="PANTHER" id="PTHR44943:SF4">
    <property type="entry name" value="TPR REPEAT-CONTAINING PROTEIN MJ0798"/>
    <property type="match status" value="1"/>
</dbReference>
<proteinExistence type="predicted"/>
<dbReference type="OrthoDB" id="10043504at2759"/>
<comment type="caution">
    <text evidence="3">The sequence shown here is derived from an EMBL/GenBank/DDBJ whole genome shotgun (WGS) entry which is preliminary data.</text>
</comment>
<gene>
    <name evidence="3" type="ORF">POCTA_138.1.T1470165</name>
</gene>
<evidence type="ECO:0000313" key="3">
    <source>
        <dbReference type="EMBL" id="CAD8209589.1"/>
    </source>
</evidence>
<keyword evidence="2" id="KW-0802">TPR repeat</keyword>